<dbReference type="EMBL" id="CM001403">
    <property type="protein sequence ID" value="EHQ29148.1"/>
    <property type="molecule type" value="Genomic_DNA"/>
</dbReference>
<reference evidence="3" key="1">
    <citation type="submission" date="2011-09" db="EMBL/GenBank/DDBJ databases">
        <title>The permanent draft genome of Mucilaginibacter paludis DSM 18603.</title>
        <authorList>
            <consortium name="US DOE Joint Genome Institute (JGI-PGF)"/>
            <person name="Lucas S."/>
            <person name="Han J."/>
            <person name="Lapidus A."/>
            <person name="Bruce D."/>
            <person name="Goodwin L."/>
            <person name="Pitluck S."/>
            <person name="Peters L."/>
            <person name="Kyrpides N."/>
            <person name="Mavromatis K."/>
            <person name="Ivanova N."/>
            <person name="Mikhailova N."/>
            <person name="Held B."/>
            <person name="Detter J.C."/>
            <person name="Tapia R."/>
            <person name="Han C."/>
            <person name="Land M."/>
            <person name="Hauser L."/>
            <person name="Markowitz V."/>
            <person name="Cheng J.-F."/>
            <person name="Hugenholtz P."/>
            <person name="Woyke T."/>
            <person name="Wu D."/>
            <person name="Tindall B."/>
            <person name="Brambilla E."/>
            <person name="Klenk H.-P."/>
            <person name="Eisen J.A."/>
        </authorList>
    </citation>
    <scope>NUCLEOTIDE SEQUENCE [LARGE SCALE GENOMIC DNA]</scope>
    <source>
        <strain evidence="3">DSM 18603</strain>
    </source>
</reference>
<dbReference type="Pfam" id="PF17128">
    <property type="entry name" value="DUF5107"/>
    <property type="match status" value="1"/>
</dbReference>
<dbReference type="STRING" id="714943.Mucpa_5070"/>
<dbReference type="RefSeq" id="WP_008510182.1">
    <property type="nucleotide sequence ID" value="NZ_CM001403.1"/>
</dbReference>
<dbReference type="PANTHER" id="PTHR12558:SF13">
    <property type="entry name" value="CELL DIVISION CYCLE PROTEIN 27 HOMOLOG"/>
    <property type="match status" value="1"/>
</dbReference>
<dbReference type="InterPro" id="IPR011990">
    <property type="entry name" value="TPR-like_helical_dom_sf"/>
</dbReference>
<feature type="repeat" description="TPR" evidence="1">
    <location>
        <begin position="758"/>
        <end position="791"/>
    </location>
</feature>
<evidence type="ECO:0000259" key="2">
    <source>
        <dbReference type="Pfam" id="PF17128"/>
    </source>
</evidence>
<dbReference type="Gene3D" id="1.25.40.10">
    <property type="entry name" value="Tetratricopeptide repeat domain"/>
    <property type="match status" value="4"/>
</dbReference>
<dbReference type="AlphaFoldDB" id="H1YAM8"/>
<dbReference type="Pfam" id="PF13432">
    <property type="entry name" value="TPR_16"/>
    <property type="match status" value="1"/>
</dbReference>
<evidence type="ECO:0000256" key="1">
    <source>
        <dbReference type="PROSITE-ProRule" id="PRU00339"/>
    </source>
</evidence>
<dbReference type="Proteomes" id="UP000002774">
    <property type="component" value="Chromosome"/>
</dbReference>
<feature type="domain" description="DUF5107" evidence="2">
    <location>
        <begin position="39"/>
        <end position="339"/>
    </location>
</feature>
<protein>
    <submittedName>
        <fullName evidence="3">Tetratricopeptide TPR_1 repeat-containing protein</fullName>
    </submittedName>
</protein>
<dbReference type="SUPFAM" id="SSF48452">
    <property type="entry name" value="TPR-like"/>
    <property type="match status" value="3"/>
</dbReference>
<dbReference type="Pfam" id="PF13181">
    <property type="entry name" value="TPR_8"/>
    <property type="match status" value="2"/>
</dbReference>
<dbReference type="SMART" id="SM00028">
    <property type="entry name" value="TPR"/>
    <property type="match status" value="10"/>
</dbReference>
<organism evidence="3 4">
    <name type="scientific">Mucilaginibacter paludis DSM 18603</name>
    <dbReference type="NCBI Taxonomy" id="714943"/>
    <lineage>
        <taxon>Bacteria</taxon>
        <taxon>Pseudomonadati</taxon>
        <taxon>Bacteroidota</taxon>
        <taxon>Sphingobacteriia</taxon>
        <taxon>Sphingobacteriales</taxon>
        <taxon>Sphingobacteriaceae</taxon>
        <taxon>Mucilaginibacter</taxon>
    </lineage>
</organism>
<accession>H1YAM8</accession>
<dbReference type="InterPro" id="IPR033396">
    <property type="entry name" value="DUF5107"/>
</dbReference>
<dbReference type="InterPro" id="IPR019734">
    <property type="entry name" value="TPR_rpt"/>
</dbReference>
<keyword evidence="4" id="KW-1185">Reference proteome</keyword>
<dbReference type="eggNOG" id="COG0457">
    <property type="taxonomic scope" value="Bacteria"/>
</dbReference>
<gene>
    <name evidence="3" type="ORF">Mucpa_5070</name>
</gene>
<dbReference type="PROSITE" id="PS50005">
    <property type="entry name" value="TPR"/>
    <property type="match status" value="1"/>
</dbReference>
<dbReference type="PANTHER" id="PTHR12558">
    <property type="entry name" value="CELL DIVISION CYCLE 16,23,27"/>
    <property type="match status" value="1"/>
</dbReference>
<dbReference type="HOGENOM" id="CLU_010402_0_0_10"/>
<sequence>MKVKAWAETVMIPTYGIGKPDKNPMFFENRVYQGSSGVVYPNPVIEKIYDDKTDRPYKALFLENDYLKIMILPELGGRIQMAYDKIKERHFIYYNQVIKPALVGLCGPWISGGIEFNWPQHHRPSTFEPVDFNVEESPDGSKTVWINEVERMFRTRGMAGFTLYPDKAYLEIKAKLYNRTNLPQTFLWWANPAVKVNDYYQSVFPPDVNAVFDHGKRDVSTFPIATGTYYKVDYSPGTDISRYKNIPVPTSYMAVNSGYDFVGGYEHDTQAGVLHVADHHVSPGKKQWTWGNSDFGVAWDKNLTDEDGPYIELMTGVFTDNQPDFAWLMPYEEKTFTQFFLPYRELGVVKNANKDFLINFEKIDQELEVKIFATSVQSGCTLKVYAGGVLIFKKVISVSPDQIYRKVIKIKLNENDFSLSLSDATGKEIISYDATQQKENDIPEAAKPAPQPQDAESTEELFLIGQHLEQYRHATYSPVPYYQEALKREPKDARNNNALGLWYLRRGQFTQSEPYFRQAIKTITGRNPNPYDSEPYYNLGLCLQYQNRINEAYDAFFKATWSNAFQDSGYFSVAQIDLLRGDYELALEHINWSIDKNARNSRAYLIKVIALWKLNRANEAVSIAQQGLKRDQFNIGVLFALYLCYSSLGFKTQATETLNQALRLSRGTSHNLIEYAIDFSAVGLYAEAADLLLHTDAAYLDEPLVNYYLGYFYHQAGDEKAAIYLKKAALANSAYCFPNRLEDIAVLKIAMELDADDAKAPYYLGNLWYDKRQYDNAIENWLSSVKIDSSFPTVLRNLGIAFFNKLDDEQAAVSYFEKAYQLNPHDARILMELDQLYKRLNKKPEERLVLLEQKLEVTLSRDDLYLERAAIYNFTGYYNQAFELIMQHQFHPWEGGEGKVSGQYIYSLVEQAKQNIETGDFAIAIAKLEQAQFYPDNLGEGKLYGAQENDIFYWMGNAYEAMGNQQKARECWHKAANGLSEPSAALFYNDQQPDKIFYQGLALMKLGRDDEAMLIFSKLVNYGKKHLHDEVKLDYFAVSLPNLLIFKGDLARLNHIHCLYILGLGYLGLQQFHEAESCFNKVLQADAMHQGAKTHIRLSPKGKLTA</sequence>
<evidence type="ECO:0000313" key="4">
    <source>
        <dbReference type="Proteomes" id="UP000002774"/>
    </source>
</evidence>
<dbReference type="Pfam" id="PF13174">
    <property type="entry name" value="TPR_6"/>
    <property type="match status" value="1"/>
</dbReference>
<proteinExistence type="predicted"/>
<evidence type="ECO:0000313" key="3">
    <source>
        <dbReference type="EMBL" id="EHQ29148.1"/>
    </source>
</evidence>
<keyword evidence="1" id="KW-0802">TPR repeat</keyword>
<dbReference type="OrthoDB" id="174931at2"/>
<name>H1YAM8_9SPHI</name>